<evidence type="ECO:0000259" key="3">
    <source>
        <dbReference type="Pfam" id="PF13205"/>
    </source>
</evidence>
<feature type="domain" description="DUF4082" evidence="4">
    <location>
        <begin position="1166"/>
        <end position="1308"/>
    </location>
</feature>
<reference evidence="7" key="1">
    <citation type="journal article" date="2019" name="Int. J. Syst. Evol. Microbiol.">
        <title>The Global Catalogue of Microorganisms (GCM) 10K type strain sequencing project: providing services to taxonomists for standard genome sequencing and annotation.</title>
        <authorList>
            <consortium name="The Broad Institute Genomics Platform"/>
            <consortium name="The Broad Institute Genome Sequencing Center for Infectious Disease"/>
            <person name="Wu L."/>
            <person name="Ma J."/>
        </authorList>
    </citation>
    <scope>NUCLEOTIDE SEQUENCE [LARGE SCALE GENOMIC DNA]</scope>
    <source>
        <strain evidence="7">JCM 17591</strain>
    </source>
</reference>
<dbReference type="InterPro" id="IPR014755">
    <property type="entry name" value="Cu-Rt/internalin_Ig-like"/>
</dbReference>
<keyword evidence="1 2" id="KW-0732">Signal</keyword>
<feature type="signal peptide" evidence="2">
    <location>
        <begin position="1"/>
        <end position="26"/>
    </location>
</feature>
<dbReference type="Pfam" id="PF13313">
    <property type="entry name" value="DUF4082"/>
    <property type="match status" value="4"/>
</dbReference>
<dbReference type="Gene3D" id="2.60.40.650">
    <property type="match status" value="1"/>
</dbReference>
<accession>A0ABP7ZPH0</accession>
<feature type="chain" id="PRO_5046691878" description="DUF4082 domain-containing protein" evidence="2">
    <location>
        <begin position="27"/>
        <end position="1486"/>
    </location>
</feature>
<dbReference type="InterPro" id="IPR014756">
    <property type="entry name" value="Ig_E-set"/>
</dbReference>
<feature type="domain" description="SbsA Ig-like" evidence="3">
    <location>
        <begin position="1056"/>
        <end position="1151"/>
    </location>
</feature>
<feature type="domain" description="DUF4082" evidence="4">
    <location>
        <begin position="638"/>
        <end position="782"/>
    </location>
</feature>
<evidence type="ECO:0000313" key="7">
    <source>
        <dbReference type="Proteomes" id="UP001501079"/>
    </source>
</evidence>
<dbReference type="EMBL" id="BAABBW010000001">
    <property type="protein sequence ID" value="GAA4167281.1"/>
    <property type="molecule type" value="Genomic_DNA"/>
</dbReference>
<dbReference type="Proteomes" id="UP001501079">
    <property type="component" value="Unassembled WGS sequence"/>
</dbReference>
<dbReference type="Pfam" id="PF20254">
    <property type="entry name" value="DMFA2_C"/>
    <property type="match status" value="1"/>
</dbReference>
<protein>
    <recommendedName>
        <fullName evidence="8">DUF4082 domain-containing protein</fullName>
    </recommendedName>
</protein>
<evidence type="ECO:0000256" key="2">
    <source>
        <dbReference type="SAM" id="SignalP"/>
    </source>
</evidence>
<sequence length="1486" mass="153426">MTVVFIAIVSMLAAFLVLGDSKPSLAASDPCGTGSNPIVCENSKPGTPRDQWDIGTTAGSDKLQGFATSISVQPGGTVQFKINSSDLTSYQIEIYRTGWYNGDGARLVGSASPSVSLPQTQPACIFDSTTYETDCGNWAVSASWNVPSTAVSGVYVADLWDQQTGDASQITFVVTDPSSHSDILVKTSDATWQAYNPYGGADFYQGAGPGRAYAISYNRPVTTRGADYSAAQGRDFYFDEEYPLVQFLEENGYDVSYTTDVDTAIEPASMIEQHKIFVSSGHDEYWSTQERANVEAARDAGVNLSFQSGNEVYWHTTLTPSIDPSHTPNRTITSYKDTWSNDWINPGSTWTGTWRDPRFATKAQGGSDPENSLTGQIFMTQLSDDPITVTSGQGKMKLWANTGLNSMTGSSVEVADHLIGYEADEDLDNGFRQSGTLWLSTTSYDAPQRLTDYGSVVAEGQSTHHMTLYRAASGALVFAAGTIDWNWGLNDNHDEDVQAADSRIQQFQVNLYALMGVQPQTLMSGLVAGAGPTDSTPPTASVTSPAPGSAIANGASVTVTGTAADVGGVVAAVEISVDNGQTWHMATGTTSWSYSFVMHGMGQQAVLVRAVDDSANYASSPVSASYQVTGPYSALGNATPSLIDAGDTSANELGLRFTATQGGSITGVRFYKSAQNTGTHTGTLWDANGNRLATATFTNETASGWQSASFATPVTVSAGASYVVSYTDPNGHYSADTNYFDYRGSSFAPLTLSGGEGSQDPGVFGTPGDFPTSSWQNANYYVDAIFSPSSDLPLTASSQWPLPASSSVPLNTNITAVLSQDASPSTVSVQVKDQLGNAVAGATSYNSGSRTVTFTPSQPLSGFVTYSVTLSAATASGTSISSGGRWSFTTVKPDPTPGVCPCGLFTDSTTPDVLEAGDSNSVTLGTRFTPSEDGTVTGVSFYKAAGNTGTHVGSLWNSSGAELAVGTFTNESTSGWQTLTFSSPVSVTAGQSYVVAYRTDSGNYSVSAAGFGSGLTVGPLSADADAGVYSYADTYPSTATTTSYLVDVVFMGAAPALQMTNETPAQGATNVDVGAAISLSVSSPLAAGYSFSVASGGAAIAGSAALSADGKTVTFTPASPLPGGDEIDVKVTGLVGVNGATLAAQNWSFTTAAPGAAPYSLFGSDSPSSSAVGQDASPVELGVSFSPSVSGSVTAIKFYKSAGQTGTQTGHLWSSSGVLLATVNFTSETASGWQSATLSSPVALEAGTSYVVSYFASQGGYSYSGGYFSSAHTSGVLTAGSSGNGRFLYSTTGGGFPTYSYNSTNYFVDVDFVAGDTGSTPTPTPTPTSTTTPSAALSIFNGATPANTDNADGTPVQLGVKFSSSKAGTITGISYYRSPGDTAADTVNLWDATGALRATAAVPASTGSGWQTIALPTPVTISAGQSYVASYYSPSKHYPYDAGGLSSAVVAGPLTATSGEYIYGTGFPANDSATNYWVDVKFVPSS</sequence>
<keyword evidence="7" id="KW-1185">Reference proteome</keyword>
<dbReference type="SUPFAM" id="SSF81296">
    <property type="entry name" value="E set domains"/>
    <property type="match status" value="1"/>
</dbReference>
<evidence type="ECO:0000313" key="6">
    <source>
        <dbReference type="EMBL" id="GAA4167281.1"/>
    </source>
</evidence>
<evidence type="ECO:0008006" key="8">
    <source>
        <dbReference type="Google" id="ProtNLM"/>
    </source>
</evidence>
<dbReference type="Pfam" id="PF17957">
    <property type="entry name" value="Big_7"/>
    <property type="match status" value="1"/>
</dbReference>
<dbReference type="Pfam" id="PF13205">
    <property type="entry name" value="Big_5"/>
    <property type="match status" value="2"/>
</dbReference>
<feature type="domain" description="SbsA Ig-like" evidence="3">
    <location>
        <begin position="793"/>
        <end position="890"/>
    </location>
</feature>
<feature type="domain" description="DUF4082" evidence="4">
    <location>
        <begin position="909"/>
        <end position="1045"/>
    </location>
</feature>
<dbReference type="InterPro" id="IPR025141">
    <property type="entry name" value="DUF4082"/>
</dbReference>
<evidence type="ECO:0000259" key="5">
    <source>
        <dbReference type="Pfam" id="PF20254"/>
    </source>
</evidence>
<name>A0ABP7ZPH0_9MICO</name>
<dbReference type="Gene3D" id="2.60.40.1220">
    <property type="match status" value="1"/>
</dbReference>
<dbReference type="InterPro" id="IPR032812">
    <property type="entry name" value="SbsA_Ig"/>
</dbReference>
<feature type="domain" description="N,N-dimethylformamidase beta subunit-like C-terminal" evidence="5">
    <location>
        <begin position="92"/>
        <end position="493"/>
    </location>
</feature>
<gene>
    <name evidence="6" type="ORF">GCM10022287_00540</name>
</gene>
<organism evidence="6 7">
    <name type="scientific">Gryllotalpicola koreensis</name>
    <dbReference type="NCBI Taxonomy" id="993086"/>
    <lineage>
        <taxon>Bacteria</taxon>
        <taxon>Bacillati</taxon>
        <taxon>Actinomycetota</taxon>
        <taxon>Actinomycetes</taxon>
        <taxon>Micrococcales</taxon>
        <taxon>Microbacteriaceae</taxon>
        <taxon>Gryllotalpicola</taxon>
    </lineage>
</organism>
<proteinExistence type="predicted"/>
<feature type="domain" description="DUF4082" evidence="4">
    <location>
        <begin position="1343"/>
        <end position="1478"/>
    </location>
</feature>
<evidence type="ECO:0000259" key="4">
    <source>
        <dbReference type="Pfam" id="PF13313"/>
    </source>
</evidence>
<comment type="caution">
    <text evidence="6">The sequence shown here is derived from an EMBL/GenBank/DDBJ whole genome shotgun (WGS) entry which is preliminary data.</text>
</comment>
<dbReference type="InterPro" id="IPR046540">
    <property type="entry name" value="DMFA2_C"/>
</dbReference>
<evidence type="ECO:0000256" key="1">
    <source>
        <dbReference type="ARBA" id="ARBA00022729"/>
    </source>
</evidence>